<protein>
    <recommendedName>
        <fullName evidence="3">OmpR/PhoB-type domain-containing protein</fullName>
    </recommendedName>
</protein>
<dbReference type="Gene3D" id="1.10.10.10">
    <property type="entry name" value="Winged helix-like DNA-binding domain superfamily/Winged helix DNA-binding domain"/>
    <property type="match status" value="1"/>
</dbReference>
<accession>A0AAW4FKT5</accession>
<dbReference type="InterPro" id="IPR016032">
    <property type="entry name" value="Sig_transdc_resp-reg_C-effctor"/>
</dbReference>
<gene>
    <name evidence="4" type="ORF">GFB56_18470</name>
</gene>
<dbReference type="GO" id="GO:0006355">
    <property type="term" value="P:regulation of DNA-templated transcription"/>
    <property type="evidence" value="ECO:0007669"/>
    <property type="project" value="InterPro"/>
</dbReference>
<keyword evidence="5" id="KW-1185">Reference proteome</keyword>
<evidence type="ECO:0000313" key="4">
    <source>
        <dbReference type="EMBL" id="MBM3092777.1"/>
    </source>
</evidence>
<proteinExistence type="predicted"/>
<evidence type="ECO:0000256" key="1">
    <source>
        <dbReference type="ARBA" id="ARBA00023125"/>
    </source>
</evidence>
<keyword evidence="1 2" id="KW-0238">DNA-binding</keyword>
<feature type="domain" description="OmpR/PhoB-type" evidence="3">
    <location>
        <begin position="1"/>
        <end position="47"/>
    </location>
</feature>
<dbReference type="SUPFAM" id="SSF46894">
    <property type="entry name" value="C-terminal effector domain of the bipartite response regulators"/>
    <property type="match status" value="1"/>
</dbReference>
<dbReference type="GO" id="GO:0000160">
    <property type="term" value="P:phosphorelay signal transduction system"/>
    <property type="evidence" value="ECO:0007669"/>
    <property type="project" value="InterPro"/>
</dbReference>
<dbReference type="Pfam" id="PF00486">
    <property type="entry name" value="Trans_reg_C"/>
    <property type="match status" value="1"/>
</dbReference>
<feature type="DNA-binding region" description="OmpR/PhoB-type" evidence="2">
    <location>
        <begin position="1"/>
        <end position="47"/>
    </location>
</feature>
<dbReference type="EMBL" id="WXFA01000011">
    <property type="protein sequence ID" value="MBM3092777.1"/>
    <property type="molecule type" value="Genomic_DNA"/>
</dbReference>
<dbReference type="InterPro" id="IPR036388">
    <property type="entry name" value="WH-like_DNA-bd_sf"/>
</dbReference>
<dbReference type="InterPro" id="IPR001867">
    <property type="entry name" value="OmpR/PhoB-type_DNA-bd"/>
</dbReference>
<evidence type="ECO:0000256" key="2">
    <source>
        <dbReference type="PROSITE-ProRule" id="PRU01091"/>
    </source>
</evidence>
<evidence type="ECO:0000259" key="3">
    <source>
        <dbReference type="PROSITE" id="PS51755"/>
    </source>
</evidence>
<name>A0AAW4FKT5_9HYPH</name>
<dbReference type="GO" id="GO:0003677">
    <property type="term" value="F:DNA binding"/>
    <property type="evidence" value="ECO:0007669"/>
    <property type="project" value="UniProtKB-UniRule"/>
</dbReference>
<organism evidence="4 5">
    <name type="scientific">Ensifer canadensis</name>
    <dbReference type="NCBI Taxonomy" id="555315"/>
    <lineage>
        <taxon>Bacteria</taxon>
        <taxon>Pseudomonadati</taxon>
        <taxon>Pseudomonadota</taxon>
        <taxon>Alphaproteobacteria</taxon>
        <taxon>Hyphomicrobiales</taxon>
        <taxon>Rhizobiaceae</taxon>
        <taxon>Sinorhizobium/Ensifer group</taxon>
        <taxon>Ensifer</taxon>
    </lineage>
</organism>
<reference evidence="4 5" key="1">
    <citation type="submission" date="2020-01" db="EMBL/GenBank/DDBJ databases">
        <title>Draft genome assembly of Ensifer adhaerens T173.</title>
        <authorList>
            <person name="Craig J.E."/>
            <person name="Stinchcombe J.R."/>
        </authorList>
    </citation>
    <scope>NUCLEOTIDE SEQUENCE [LARGE SCALE GENOMIC DNA]</scope>
    <source>
        <strain evidence="4 5">T173</strain>
    </source>
</reference>
<sequence length="58" mass="6714">MKQGRVGRDVDRSVDVLILRLRRKIEEKPSNPLLIKTLRGARYLLDADVSVITQARQR</sequence>
<dbReference type="PROSITE" id="PS51755">
    <property type="entry name" value="OMPR_PHOB"/>
    <property type="match status" value="1"/>
</dbReference>
<dbReference type="Proteomes" id="UP000744980">
    <property type="component" value="Unassembled WGS sequence"/>
</dbReference>
<comment type="caution">
    <text evidence="4">The sequence shown here is derived from an EMBL/GenBank/DDBJ whole genome shotgun (WGS) entry which is preliminary data.</text>
</comment>
<evidence type="ECO:0000313" key="5">
    <source>
        <dbReference type="Proteomes" id="UP000744980"/>
    </source>
</evidence>
<dbReference type="AlphaFoldDB" id="A0AAW4FKT5"/>